<dbReference type="PROSITE" id="PS51257">
    <property type="entry name" value="PROKAR_LIPOPROTEIN"/>
    <property type="match status" value="1"/>
</dbReference>
<dbReference type="HOGENOM" id="CLU_138509_0_0_9"/>
<evidence type="ECO:0000313" key="1">
    <source>
        <dbReference type="EMBL" id="AJI22525.1"/>
    </source>
</evidence>
<gene>
    <name evidence="1" type="ORF">BG04_4463</name>
</gene>
<evidence type="ECO:0000313" key="2">
    <source>
        <dbReference type="Proteomes" id="UP000031829"/>
    </source>
</evidence>
<dbReference type="RefSeq" id="WP_034652527.1">
    <property type="nucleotide sequence ID" value="NZ_BCVB01000005.1"/>
</dbReference>
<proteinExistence type="predicted"/>
<dbReference type="KEGG" id="bmeg:BG04_4463"/>
<accession>A0A0B6AC77</accession>
<dbReference type="AlphaFoldDB" id="A0A0B6AC77"/>
<name>A0A0B6AC77_PRIM2</name>
<protein>
    <submittedName>
        <fullName evidence="1">Putative lipoprotein</fullName>
    </submittedName>
</protein>
<reference evidence="1 2" key="1">
    <citation type="journal article" date="2015" name="Genome Announc.">
        <title>Complete genome sequences for 35 biothreat assay-relevant bacillus species.</title>
        <authorList>
            <person name="Johnson S.L."/>
            <person name="Daligault H.E."/>
            <person name="Davenport K.W."/>
            <person name="Jaissle J."/>
            <person name="Frey K.G."/>
            <person name="Ladner J.T."/>
            <person name="Broomall S.M."/>
            <person name="Bishop-Lilly K.A."/>
            <person name="Bruce D.C."/>
            <person name="Gibbons H.S."/>
            <person name="Coyne S.R."/>
            <person name="Lo C.C."/>
            <person name="Meincke L."/>
            <person name="Munk A.C."/>
            <person name="Koroleva G.I."/>
            <person name="Rosenzweig C.N."/>
            <person name="Palacios G.F."/>
            <person name="Redden C.L."/>
            <person name="Minogue T.D."/>
            <person name="Chain P.S."/>
        </authorList>
    </citation>
    <scope>NUCLEOTIDE SEQUENCE [LARGE SCALE GENOMIC DNA]</scope>
    <source>
        <strain evidence="2">ATCC 14581 / DSM 32 / JCM 2506 / NBRC 15308 / NCIMB 9376 / NCTC 10342 / NRRL B-14308 / VKM B-512</strain>
    </source>
</reference>
<dbReference type="EMBL" id="CP009920">
    <property type="protein sequence ID" value="AJI22525.1"/>
    <property type="molecule type" value="Genomic_DNA"/>
</dbReference>
<keyword evidence="1" id="KW-0449">Lipoprotein</keyword>
<sequence>MKKVLFCLVPLLFLLSACFSDPVQDDLIDYNNQDLKKAAQLEKEAIDSYDSVTGANYTSDAVMYDTMTSEVIPTYRKFVDELENIDVETDDLRKVHEGYIKAANTQYNAFIKIVSALEKQDRNLIAEANAMLDEARKGIRDYNAAIKKLAKEHDVKIEEPKTQRENSL</sequence>
<dbReference type="Proteomes" id="UP000031829">
    <property type="component" value="Chromosome"/>
</dbReference>
<organism evidence="1 2">
    <name type="scientific">Priestia megaterium (strain ATCC 14581 / DSM 32 / CCUG 1817 / JCM 2506 / NBRC 15308 / NCIMB 9376 / NCTC 10342 / NRRL B-14308 / VKM B-512 / Ford 19)</name>
    <name type="common">Bacillus megaterium</name>
    <dbReference type="NCBI Taxonomy" id="1348623"/>
    <lineage>
        <taxon>Bacteria</taxon>
        <taxon>Bacillati</taxon>
        <taxon>Bacillota</taxon>
        <taxon>Bacilli</taxon>
        <taxon>Bacillales</taxon>
        <taxon>Bacillaceae</taxon>
        <taxon>Priestia</taxon>
    </lineage>
</organism>
<dbReference type="GeneID" id="93642468"/>